<dbReference type="Proteomes" id="UP000765507">
    <property type="component" value="Unassembled WGS sequence"/>
</dbReference>
<proteinExistence type="predicted"/>
<organism evidence="2 3">
    <name type="scientific">Chelydra serpentina</name>
    <name type="common">Snapping turtle</name>
    <name type="synonym">Testudo serpentina</name>
    <dbReference type="NCBI Taxonomy" id="8475"/>
    <lineage>
        <taxon>Eukaryota</taxon>
        <taxon>Metazoa</taxon>
        <taxon>Chordata</taxon>
        <taxon>Craniata</taxon>
        <taxon>Vertebrata</taxon>
        <taxon>Euteleostomi</taxon>
        <taxon>Archelosauria</taxon>
        <taxon>Testudinata</taxon>
        <taxon>Testudines</taxon>
        <taxon>Cryptodira</taxon>
        <taxon>Durocryptodira</taxon>
        <taxon>Americhelydia</taxon>
        <taxon>Chelydroidea</taxon>
        <taxon>Chelydridae</taxon>
        <taxon>Chelydra</taxon>
    </lineage>
</organism>
<dbReference type="EMBL" id="JAHGAV010007402">
    <property type="protein sequence ID" value="KAG6920449.1"/>
    <property type="molecule type" value="Genomic_DNA"/>
</dbReference>
<sequence length="227" mass="24467">DEMYDDLPLLERDRYWDASNPRAPYTAATVFLLHQRSFQGSTFDMTLPKEDMQFQPLEEIEEGLEPSRHVPLHLLNRLLATGPAPGSFGRRLSLLRRKNSCVSEASTSYSCLCQDTQSADCSCGPPARRLPLGGGPFAPEQGGEEAGPQEASAEESDLAQRPQASWLHPDSAAPVAGGFPSPQAVGPLVDTSFLLQPGVAEAPARSGPPGAGYRPWLQNPIEEETAA</sequence>
<feature type="region of interest" description="Disordered" evidence="1">
    <location>
        <begin position="132"/>
        <end position="187"/>
    </location>
</feature>
<accession>A0A8T1RU23</accession>
<dbReference type="AlphaFoldDB" id="A0A8T1RU23"/>
<name>A0A8T1RU23_CHESE</name>
<feature type="compositionally biased region" description="Low complexity" evidence="1">
    <location>
        <begin position="132"/>
        <end position="151"/>
    </location>
</feature>
<evidence type="ECO:0000256" key="1">
    <source>
        <dbReference type="SAM" id="MobiDB-lite"/>
    </source>
</evidence>
<comment type="caution">
    <text evidence="2">The sequence shown here is derived from an EMBL/GenBank/DDBJ whole genome shotgun (WGS) entry which is preliminary data.</text>
</comment>
<reference evidence="2 3" key="1">
    <citation type="journal article" date="2020" name="G3 (Bethesda)">
        <title>Draft Genome of the Common Snapping Turtle, Chelydra serpentina, a Model for Phenotypic Plasticity in Reptiles.</title>
        <authorList>
            <person name="Das D."/>
            <person name="Singh S.K."/>
            <person name="Bierstedt J."/>
            <person name="Erickson A."/>
            <person name="Galli G.L.J."/>
            <person name="Crossley D.A. 2nd"/>
            <person name="Rhen T."/>
        </authorList>
    </citation>
    <scope>NUCLEOTIDE SEQUENCE [LARGE SCALE GENOMIC DNA]</scope>
    <source>
        <strain evidence="2">KW</strain>
    </source>
</reference>
<protein>
    <submittedName>
        <fullName evidence="2">Bestrophin 2</fullName>
    </submittedName>
</protein>
<feature type="region of interest" description="Disordered" evidence="1">
    <location>
        <begin position="199"/>
        <end position="227"/>
    </location>
</feature>
<gene>
    <name evidence="2" type="ORF">G0U57_019103</name>
</gene>
<evidence type="ECO:0000313" key="3">
    <source>
        <dbReference type="Proteomes" id="UP000765507"/>
    </source>
</evidence>
<dbReference type="OrthoDB" id="10419871at2759"/>
<feature type="non-terminal residue" evidence="2">
    <location>
        <position position="1"/>
    </location>
</feature>
<keyword evidence="3" id="KW-1185">Reference proteome</keyword>
<evidence type="ECO:0000313" key="2">
    <source>
        <dbReference type="EMBL" id="KAG6920449.1"/>
    </source>
</evidence>